<evidence type="ECO:0000313" key="6">
    <source>
        <dbReference type="EMBL" id="OEU15214.1"/>
    </source>
</evidence>
<organism evidence="6 7">
    <name type="scientific">Fragilariopsis cylindrus CCMP1102</name>
    <dbReference type="NCBI Taxonomy" id="635003"/>
    <lineage>
        <taxon>Eukaryota</taxon>
        <taxon>Sar</taxon>
        <taxon>Stramenopiles</taxon>
        <taxon>Ochrophyta</taxon>
        <taxon>Bacillariophyta</taxon>
        <taxon>Bacillariophyceae</taxon>
        <taxon>Bacillariophycidae</taxon>
        <taxon>Bacillariales</taxon>
        <taxon>Bacillariaceae</taxon>
        <taxon>Fragilariopsis</taxon>
    </lineage>
</organism>
<protein>
    <submittedName>
        <fullName evidence="6">p-loop containing nucleoside triphosphate hydrolase protein</fullName>
    </submittedName>
</protein>
<dbReference type="PROSITE" id="PS00211">
    <property type="entry name" value="ABC_TRANSPORTER_1"/>
    <property type="match status" value="2"/>
</dbReference>
<dbReference type="InterPro" id="IPR050611">
    <property type="entry name" value="ABCF"/>
</dbReference>
<keyword evidence="3" id="KW-0067">ATP-binding</keyword>
<keyword evidence="7" id="KW-1185">Reference proteome</keyword>
<reference evidence="6 7" key="1">
    <citation type="submission" date="2016-09" db="EMBL/GenBank/DDBJ databases">
        <title>Extensive genetic diversity and differential bi-allelic expression allows diatom success in the polar Southern Ocean.</title>
        <authorList>
            <consortium name="DOE Joint Genome Institute"/>
            <person name="Mock T."/>
            <person name="Otillar R.P."/>
            <person name="Strauss J."/>
            <person name="Dupont C."/>
            <person name="Frickenhaus S."/>
            <person name="Maumus F."/>
            <person name="Mcmullan M."/>
            <person name="Sanges R."/>
            <person name="Schmutz J."/>
            <person name="Toseland A."/>
            <person name="Valas R."/>
            <person name="Veluchamy A."/>
            <person name="Ward B.J."/>
            <person name="Allen A."/>
            <person name="Barry K."/>
            <person name="Falciatore A."/>
            <person name="Ferrante M."/>
            <person name="Fortunato A.E."/>
            <person name="Gloeckner G."/>
            <person name="Gruber A."/>
            <person name="Hipkin R."/>
            <person name="Janech M."/>
            <person name="Kroth P."/>
            <person name="Leese F."/>
            <person name="Lindquist E."/>
            <person name="Lyon B.R."/>
            <person name="Martin J."/>
            <person name="Mayer C."/>
            <person name="Parker M."/>
            <person name="Quesneville H."/>
            <person name="Raymond J."/>
            <person name="Uhlig C."/>
            <person name="Valentin K.U."/>
            <person name="Worden A.Z."/>
            <person name="Armbrust E.V."/>
            <person name="Bowler C."/>
            <person name="Green B."/>
            <person name="Moulton V."/>
            <person name="Van Oosterhout C."/>
            <person name="Grigoriev I."/>
        </authorList>
    </citation>
    <scope>NUCLEOTIDE SEQUENCE [LARGE SCALE GENOMIC DNA]</scope>
    <source>
        <strain evidence="6 7">CCMP1102</strain>
    </source>
</reference>
<dbReference type="PANTHER" id="PTHR19211:SF133">
    <property type="entry name" value="ABC TRANSPORTER FAMILY PROTEIN"/>
    <property type="match status" value="1"/>
</dbReference>
<name>A0A1E7FAP8_9STRA</name>
<keyword evidence="2" id="KW-0547">Nucleotide-binding</keyword>
<dbReference type="InterPro" id="IPR003439">
    <property type="entry name" value="ABC_transporter-like_ATP-bd"/>
</dbReference>
<evidence type="ECO:0000313" key="7">
    <source>
        <dbReference type="Proteomes" id="UP000095751"/>
    </source>
</evidence>
<evidence type="ECO:0000259" key="5">
    <source>
        <dbReference type="PROSITE" id="PS50893"/>
    </source>
</evidence>
<dbReference type="GO" id="GO:0016887">
    <property type="term" value="F:ATP hydrolysis activity"/>
    <property type="evidence" value="ECO:0007669"/>
    <property type="project" value="InterPro"/>
</dbReference>
<dbReference type="InterPro" id="IPR017871">
    <property type="entry name" value="ABC_transporter-like_CS"/>
</dbReference>
<feature type="chain" id="PRO_5009192890" evidence="4">
    <location>
        <begin position="27"/>
        <end position="640"/>
    </location>
</feature>
<gene>
    <name evidence="6" type="ORF">FRACYDRAFT_208780</name>
</gene>
<dbReference type="Pfam" id="PF12848">
    <property type="entry name" value="ABC_tran_Xtn"/>
    <property type="match status" value="1"/>
</dbReference>
<feature type="domain" description="ABC transporter" evidence="5">
    <location>
        <begin position="78"/>
        <end position="331"/>
    </location>
</feature>
<dbReference type="Proteomes" id="UP000095751">
    <property type="component" value="Unassembled WGS sequence"/>
</dbReference>
<dbReference type="EMBL" id="KV784359">
    <property type="protein sequence ID" value="OEU15214.1"/>
    <property type="molecule type" value="Genomic_DNA"/>
</dbReference>
<dbReference type="SUPFAM" id="SSF52540">
    <property type="entry name" value="P-loop containing nucleoside triphosphate hydrolases"/>
    <property type="match status" value="2"/>
</dbReference>
<dbReference type="PROSITE" id="PS50893">
    <property type="entry name" value="ABC_TRANSPORTER_2"/>
    <property type="match status" value="2"/>
</dbReference>
<dbReference type="InParanoid" id="A0A1E7FAP8"/>
<accession>A0A1E7FAP8</accession>
<keyword evidence="1" id="KW-0677">Repeat</keyword>
<dbReference type="Gene3D" id="3.40.50.300">
    <property type="entry name" value="P-loop containing nucleotide triphosphate hydrolases"/>
    <property type="match status" value="2"/>
</dbReference>
<dbReference type="KEGG" id="fcy:FRACYDRAFT_208780"/>
<dbReference type="OrthoDB" id="2110130at2759"/>
<dbReference type="AlphaFoldDB" id="A0A1E7FAP8"/>
<evidence type="ECO:0000256" key="4">
    <source>
        <dbReference type="SAM" id="SignalP"/>
    </source>
</evidence>
<dbReference type="SMART" id="SM00382">
    <property type="entry name" value="AAA"/>
    <property type="match status" value="2"/>
</dbReference>
<feature type="signal peptide" evidence="4">
    <location>
        <begin position="1"/>
        <end position="26"/>
    </location>
</feature>
<evidence type="ECO:0000256" key="3">
    <source>
        <dbReference type="ARBA" id="ARBA00022840"/>
    </source>
</evidence>
<dbReference type="InterPro" id="IPR027417">
    <property type="entry name" value="P-loop_NTPase"/>
</dbReference>
<dbReference type="InterPro" id="IPR003593">
    <property type="entry name" value="AAA+_ATPase"/>
</dbReference>
<dbReference type="InterPro" id="IPR032781">
    <property type="entry name" value="ABC_tran_Xtn"/>
</dbReference>
<sequence>MILKFSSFLSVAAVATSIASINRCEAFGPNAFTSKTTTSQLFVSSTPVAEKAAADAGPPIEEEEVYGTVVGDTKGASLRLDNVAISRGASSLLKNIDWSVQPNERWGIVGINGAGKSTLLGAITGTVRMDEGHAFVHSNIRVGYLKQSAVSGSTKTVAEEARSEMTYIENAREKLEEVSKVVEDGDYSEEALNDLAVAQEHFETIGGYQQEQLVDTVLKGLGFESEDSDRLCKGFSGGWQMRIALARLLLSKPSLLLLDEPSNHLDSSARDWLGKYIATYDGSVVLVSHDVGLLDTSVNSIAEIVGNTLIEYRSCSYNKYLEEKEFRAATAQAEYESNVEEAARLQSFIDKFGAGTKAKSAQSRVIMLEKMKKEGKLDPPPMAIMRDTKIPELVLPPPPKPNGEYLLTLSGATIGYNPAEPPLLQNIDLKISRGMKLLLRGPNGAGKSTLLKALRGNVPEMIQAGERIENDRLKLGTFTQDLAQELDPESRAVDLVTDYARMGADGDMTVTDEAARSVLGRLGLGGEKPLRKVAALSGGEKARVALGMFALKASNLLMLDEPSNHLDVGCIAGLAKALSNWGGQDGGIVVISHDREFCDKIGFTHVGTVMDGKLVLEQRDLRESDWEQYDIGAANSKLAD</sequence>
<dbReference type="GO" id="GO:0005524">
    <property type="term" value="F:ATP binding"/>
    <property type="evidence" value="ECO:0007669"/>
    <property type="project" value="UniProtKB-KW"/>
</dbReference>
<dbReference type="FunFam" id="3.40.50.300:FF:000011">
    <property type="entry name" value="Putative ABC transporter ATP-binding component"/>
    <property type="match status" value="1"/>
</dbReference>
<feature type="domain" description="ABC transporter" evidence="5">
    <location>
        <begin position="409"/>
        <end position="631"/>
    </location>
</feature>
<dbReference type="Pfam" id="PF00005">
    <property type="entry name" value="ABC_tran"/>
    <property type="match status" value="2"/>
</dbReference>
<keyword evidence="4" id="KW-0732">Signal</keyword>
<proteinExistence type="predicted"/>
<evidence type="ECO:0000256" key="2">
    <source>
        <dbReference type="ARBA" id="ARBA00022741"/>
    </source>
</evidence>
<dbReference type="PANTHER" id="PTHR19211">
    <property type="entry name" value="ATP-BINDING TRANSPORT PROTEIN-RELATED"/>
    <property type="match status" value="1"/>
</dbReference>
<keyword evidence="6" id="KW-0378">Hydrolase</keyword>
<evidence type="ECO:0000256" key="1">
    <source>
        <dbReference type="ARBA" id="ARBA00022737"/>
    </source>
</evidence>